<dbReference type="Pfam" id="PF13358">
    <property type="entry name" value="DDE_3"/>
    <property type="match status" value="1"/>
</dbReference>
<gene>
    <name evidence="6" type="ORF">HFQ381_LOCUS29698</name>
    <name evidence="3" type="ORF">LUA448_LOCUS4203</name>
    <name evidence="4" type="ORF">TIS948_LOCUS22120</name>
    <name evidence="5" type="ORF">UJA718_LOCUS27988</name>
</gene>
<sequence length="340" mass="39748">MPKTCEWSSDLRELVIKHHLNGDSIRTIVKKVDLSHSTIHSIIKKWNDTGSVMNRLGRGRKRHTTSRVDRIIHRTIISNRRKAAPDVAIDLKRDHNISITAQTVRNRMHEVGYRGCIARKKPFIKKLNKRKRVCWAREHFPKPKEFWNSILWSDESKFNLFGSDGRQIVWRQSHESMKTECLKPTVKYGGGSVMVWGCMSGSGVGNLVLIEGIMYKEQYEKILNENIKKSAKKLKLRSFLFQQVNDPKHTAGTISQWFVNNRIDKLKWPPQSPDLNPIEHIWDELERRLKPHSPKNKNELWNIMQKEWNGIGREVTSKLVDSMPNRLQEVMKHHGGPTRY</sequence>
<comment type="caution">
    <text evidence="4">The sequence shown here is derived from an EMBL/GenBank/DDBJ whole genome shotgun (WGS) entry which is preliminary data.</text>
</comment>
<dbReference type="Proteomes" id="UP000663851">
    <property type="component" value="Unassembled WGS sequence"/>
</dbReference>
<feature type="domain" description="Tc1-like transposase DDE" evidence="2">
    <location>
        <begin position="150"/>
        <end position="300"/>
    </location>
</feature>
<dbReference type="EMBL" id="CAJOBO010004810">
    <property type="protein sequence ID" value="CAF4530553.1"/>
    <property type="molecule type" value="Genomic_DNA"/>
</dbReference>
<dbReference type="OrthoDB" id="6621224at2759"/>
<dbReference type="SUPFAM" id="SSF46689">
    <property type="entry name" value="Homeodomain-like"/>
    <property type="match status" value="1"/>
</dbReference>
<dbReference type="EMBL" id="CAJNYD010000264">
    <property type="protein sequence ID" value="CAF3239743.1"/>
    <property type="molecule type" value="Genomic_DNA"/>
</dbReference>
<dbReference type="AlphaFoldDB" id="A0A817V4K6"/>
<dbReference type="EMBL" id="CAJNXB010003784">
    <property type="protein sequence ID" value="CAF3338321.1"/>
    <property type="molecule type" value="Genomic_DNA"/>
</dbReference>
<accession>A0A817V4K6</accession>
<dbReference type="Gene3D" id="1.10.10.10">
    <property type="entry name" value="Winged helix-like DNA-binding domain superfamily/Winged helix DNA-binding domain"/>
    <property type="match status" value="1"/>
</dbReference>
<dbReference type="Proteomes" id="UP000663873">
    <property type="component" value="Unassembled WGS sequence"/>
</dbReference>
<dbReference type="EMBL" id="CAJOBP010008080">
    <property type="protein sequence ID" value="CAF4527452.1"/>
    <property type="molecule type" value="Genomic_DNA"/>
</dbReference>
<evidence type="ECO:0000313" key="5">
    <source>
        <dbReference type="EMBL" id="CAF4527452.1"/>
    </source>
</evidence>
<dbReference type="PANTHER" id="PTHR23022">
    <property type="entry name" value="TRANSPOSABLE ELEMENT-RELATED"/>
    <property type="match status" value="1"/>
</dbReference>
<dbReference type="PANTHER" id="PTHR23022:SF135">
    <property type="entry name" value="SI:DKEY-77F5.3"/>
    <property type="match status" value="1"/>
</dbReference>
<evidence type="ECO:0000259" key="2">
    <source>
        <dbReference type="Pfam" id="PF13358"/>
    </source>
</evidence>
<proteinExistence type="predicted"/>
<dbReference type="InterPro" id="IPR002492">
    <property type="entry name" value="Transposase_Tc1-like"/>
</dbReference>
<dbReference type="Pfam" id="PF01498">
    <property type="entry name" value="HTH_Tnp_Tc3_2"/>
    <property type="match status" value="1"/>
</dbReference>
<evidence type="ECO:0000313" key="4">
    <source>
        <dbReference type="EMBL" id="CAF3338321.1"/>
    </source>
</evidence>
<evidence type="ECO:0000313" key="3">
    <source>
        <dbReference type="EMBL" id="CAF3239743.1"/>
    </source>
</evidence>
<dbReference type="Proteomes" id="UP000663825">
    <property type="component" value="Unassembled WGS sequence"/>
</dbReference>
<evidence type="ECO:0000259" key="1">
    <source>
        <dbReference type="Pfam" id="PF01498"/>
    </source>
</evidence>
<dbReference type="InterPro" id="IPR009057">
    <property type="entry name" value="Homeodomain-like_sf"/>
</dbReference>
<dbReference type="Pfam" id="PF13384">
    <property type="entry name" value="HTH_23"/>
    <property type="match status" value="1"/>
</dbReference>
<evidence type="ECO:0000313" key="6">
    <source>
        <dbReference type="EMBL" id="CAF4530553.1"/>
    </source>
</evidence>
<protein>
    <recommendedName>
        <fullName evidence="9">Transposase</fullName>
    </recommendedName>
</protein>
<evidence type="ECO:0000313" key="7">
    <source>
        <dbReference type="Proteomes" id="UP000663825"/>
    </source>
</evidence>
<dbReference type="GO" id="GO:0006313">
    <property type="term" value="P:DNA transposition"/>
    <property type="evidence" value="ECO:0007669"/>
    <property type="project" value="InterPro"/>
</dbReference>
<dbReference type="Gene3D" id="3.30.420.10">
    <property type="entry name" value="Ribonuclease H-like superfamily/Ribonuclease H"/>
    <property type="match status" value="1"/>
</dbReference>
<evidence type="ECO:0000313" key="8">
    <source>
        <dbReference type="Proteomes" id="UP000663873"/>
    </source>
</evidence>
<organism evidence="4 7">
    <name type="scientific">Rotaria socialis</name>
    <dbReference type="NCBI Taxonomy" id="392032"/>
    <lineage>
        <taxon>Eukaryota</taxon>
        <taxon>Metazoa</taxon>
        <taxon>Spiralia</taxon>
        <taxon>Gnathifera</taxon>
        <taxon>Rotifera</taxon>
        <taxon>Eurotatoria</taxon>
        <taxon>Bdelloidea</taxon>
        <taxon>Philodinida</taxon>
        <taxon>Philodinidae</taxon>
        <taxon>Rotaria</taxon>
    </lineage>
</organism>
<dbReference type="InterPro" id="IPR052338">
    <property type="entry name" value="Transposase_5"/>
</dbReference>
<dbReference type="InterPro" id="IPR038717">
    <property type="entry name" value="Tc1-like_DDE_dom"/>
</dbReference>
<reference evidence="4" key="1">
    <citation type="submission" date="2021-02" db="EMBL/GenBank/DDBJ databases">
        <authorList>
            <person name="Nowell W R."/>
        </authorList>
    </citation>
    <scope>NUCLEOTIDE SEQUENCE</scope>
</reference>
<keyword evidence="8" id="KW-1185">Reference proteome</keyword>
<dbReference type="Proteomes" id="UP000663833">
    <property type="component" value="Unassembled WGS sequence"/>
</dbReference>
<evidence type="ECO:0008006" key="9">
    <source>
        <dbReference type="Google" id="ProtNLM"/>
    </source>
</evidence>
<name>A0A817V4K6_9BILA</name>
<dbReference type="InterPro" id="IPR036388">
    <property type="entry name" value="WH-like_DNA-bd_sf"/>
</dbReference>
<feature type="domain" description="Transposase Tc1-like" evidence="1">
    <location>
        <begin position="69"/>
        <end position="139"/>
    </location>
</feature>
<dbReference type="GO" id="GO:0003677">
    <property type="term" value="F:DNA binding"/>
    <property type="evidence" value="ECO:0007669"/>
    <property type="project" value="InterPro"/>
</dbReference>
<dbReference type="GO" id="GO:0015074">
    <property type="term" value="P:DNA integration"/>
    <property type="evidence" value="ECO:0007669"/>
    <property type="project" value="InterPro"/>
</dbReference>
<dbReference type="InterPro" id="IPR036397">
    <property type="entry name" value="RNaseH_sf"/>
</dbReference>